<feature type="chain" id="PRO_5002259318" description="ATP-dependent DNA helicase" evidence="2">
    <location>
        <begin position="17"/>
        <end position="610"/>
    </location>
</feature>
<dbReference type="GO" id="GO:0006310">
    <property type="term" value="P:DNA recombination"/>
    <property type="evidence" value="ECO:0007669"/>
    <property type="project" value="UniProtKB-KW"/>
</dbReference>
<dbReference type="PANTHER" id="PTHR45786:SF66">
    <property type="entry name" value="HOOK MOTIF PROTEIN, PUTATIVE-RELATED"/>
    <property type="match status" value="1"/>
</dbReference>
<accession>A0A0D3D4C5</accession>
<evidence type="ECO:0000313" key="6">
    <source>
        <dbReference type="EnsemblPlants" id="Bo7g026660.1"/>
    </source>
</evidence>
<dbReference type="InterPro" id="IPR025476">
    <property type="entry name" value="Helitron_helicase-like"/>
</dbReference>
<evidence type="ECO:0000313" key="7">
    <source>
        <dbReference type="Proteomes" id="UP000032141"/>
    </source>
</evidence>
<dbReference type="InterPro" id="IPR010285">
    <property type="entry name" value="DNA_helicase_pif1-like_DEAD"/>
</dbReference>
<proteinExistence type="inferred from homology"/>
<dbReference type="AlphaFoldDB" id="A0A0D3D4C5"/>
<comment type="similarity">
    <text evidence="1">Belongs to the helicase family.</text>
</comment>
<evidence type="ECO:0000256" key="1">
    <source>
        <dbReference type="RuleBase" id="RU363044"/>
    </source>
</evidence>
<dbReference type="eggNOG" id="KOG0987">
    <property type="taxonomic scope" value="Eukaryota"/>
</dbReference>
<feature type="domain" description="DNA helicase Pif1-like 2B" evidence="5">
    <location>
        <begin position="445"/>
        <end position="491"/>
    </location>
</feature>
<dbReference type="GO" id="GO:0000723">
    <property type="term" value="P:telomere maintenance"/>
    <property type="evidence" value="ECO:0007669"/>
    <property type="project" value="InterPro"/>
</dbReference>
<feature type="domain" description="Helitron helicase-like" evidence="4">
    <location>
        <begin position="163"/>
        <end position="296"/>
    </location>
</feature>
<feature type="domain" description="DNA helicase Pif1-like DEAD-box helicase" evidence="3">
    <location>
        <begin position="351"/>
        <end position="420"/>
    </location>
</feature>
<dbReference type="InterPro" id="IPR049163">
    <property type="entry name" value="Pif1-like_2B_dom"/>
</dbReference>
<evidence type="ECO:0000259" key="3">
    <source>
        <dbReference type="Pfam" id="PF05970"/>
    </source>
</evidence>
<dbReference type="EC" id="5.6.2.3" evidence="1"/>
<dbReference type="GO" id="GO:0006281">
    <property type="term" value="P:DNA repair"/>
    <property type="evidence" value="ECO:0007669"/>
    <property type="project" value="UniProtKB-KW"/>
</dbReference>
<keyword evidence="7" id="KW-1185">Reference proteome</keyword>
<feature type="signal peptide" evidence="2">
    <location>
        <begin position="1"/>
        <end position="16"/>
    </location>
</feature>
<dbReference type="GO" id="GO:0005524">
    <property type="term" value="F:ATP binding"/>
    <property type="evidence" value="ECO:0007669"/>
    <property type="project" value="UniProtKB-KW"/>
</dbReference>
<dbReference type="Pfam" id="PF05970">
    <property type="entry name" value="PIF1"/>
    <property type="match status" value="1"/>
</dbReference>
<sequence>MHELLLLLCAVCKVNNGSTSGKVKEKDTLKKEIIQALMKTLDDVNPYVQQFRSAKDRFDTNPEDAFHMRIISDRLKDGRTYNTPTASEVAALIPGDFNLDMDKRDIVLQQHLGKLMRLNEIHAAYLALHYPLLFPYGEDEFRLGIKKGVTEATKKQKKATISMRQFYAFRLFEQSNGLRYLKFNQSTLRFDSFNSIKEPETVGKIDMHEQGTEFVLPTSFTGGPRYMKNNYLDAMAICKHFGFPNLFITFTCNPRWPEITRYIKDGKLSANDRPEILCRIFKMKLESLMDDLTKKRLVLSDEEKKKYALQEIEKLLRRNGDSLETYQDAADECSYPREAWLETLERDSPKMTNEQRKIFDEIIDTVTEGRGGTFFVYGFGGTGKTFLWKLLSAAIRSRGDIVLNVASSGIASLLLQGGEEKIYTSANSIDPIDKCSMNDEALGPDFLNKIKVASLPNHSLRLKIGCPVMVLRNINPTAGLMNGTRVQITQLMDFMVQARIITGEKVGSIVYILRLLITPSDTRLPFKMHRRQLPLAVAFAITINKSQGQSLSEVGLFLPRPVFSHGQLYVAVSRVTFKKGLKVLIVDKDGKPKKNYECSFEIFNNLEEHE</sequence>
<dbReference type="HOGENOM" id="CLU_001324_12_3_1"/>
<keyword evidence="1" id="KW-0347">Helicase</keyword>
<keyword evidence="1" id="KW-0378">Hydrolase</keyword>
<name>A0A0D3D4C5_BRAOL</name>
<comment type="catalytic activity">
    <reaction evidence="1">
        <text>ATP + H2O = ADP + phosphate + H(+)</text>
        <dbReference type="Rhea" id="RHEA:13065"/>
        <dbReference type="ChEBI" id="CHEBI:15377"/>
        <dbReference type="ChEBI" id="CHEBI:15378"/>
        <dbReference type="ChEBI" id="CHEBI:30616"/>
        <dbReference type="ChEBI" id="CHEBI:43474"/>
        <dbReference type="ChEBI" id="CHEBI:456216"/>
        <dbReference type="EC" id="5.6.2.3"/>
    </reaction>
</comment>
<dbReference type="SUPFAM" id="SSF52540">
    <property type="entry name" value="P-loop containing nucleoside triphosphate hydrolases"/>
    <property type="match status" value="2"/>
</dbReference>
<reference evidence="6 7" key="1">
    <citation type="journal article" date="2014" name="Genome Biol.">
        <title>Transcriptome and methylome profiling reveals relics of genome dominance in the mesopolyploid Brassica oleracea.</title>
        <authorList>
            <person name="Parkin I.A."/>
            <person name="Koh C."/>
            <person name="Tang H."/>
            <person name="Robinson S.J."/>
            <person name="Kagale S."/>
            <person name="Clarke W.E."/>
            <person name="Town C.D."/>
            <person name="Nixon J."/>
            <person name="Krishnakumar V."/>
            <person name="Bidwell S.L."/>
            <person name="Denoeud F."/>
            <person name="Belcram H."/>
            <person name="Links M.G."/>
            <person name="Just J."/>
            <person name="Clarke C."/>
            <person name="Bender T."/>
            <person name="Huebert T."/>
            <person name="Mason A.S."/>
            <person name="Pires J.C."/>
            <person name="Barker G."/>
            <person name="Moore J."/>
            <person name="Walley P.G."/>
            <person name="Manoli S."/>
            <person name="Batley J."/>
            <person name="Edwards D."/>
            <person name="Nelson M.N."/>
            <person name="Wang X."/>
            <person name="Paterson A.H."/>
            <person name="King G."/>
            <person name="Bancroft I."/>
            <person name="Chalhoub B."/>
            <person name="Sharpe A.G."/>
        </authorList>
    </citation>
    <scope>NUCLEOTIDE SEQUENCE</scope>
    <source>
        <strain evidence="6 7">cv. TO1000</strain>
    </source>
</reference>
<keyword evidence="1" id="KW-0067">ATP-binding</keyword>
<keyword evidence="2" id="KW-0732">Signal</keyword>
<reference evidence="6" key="2">
    <citation type="submission" date="2015-03" db="UniProtKB">
        <authorList>
            <consortium name="EnsemblPlants"/>
        </authorList>
    </citation>
    <scope>IDENTIFICATION</scope>
</reference>
<dbReference type="CDD" id="cd18809">
    <property type="entry name" value="SF1_C_RecD"/>
    <property type="match status" value="1"/>
</dbReference>
<dbReference type="Pfam" id="PF21530">
    <property type="entry name" value="Pif1_2B_dom"/>
    <property type="match status" value="1"/>
</dbReference>
<dbReference type="Gramene" id="Bo7g026660.1">
    <property type="protein sequence ID" value="Bo7g026660.1"/>
    <property type="gene ID" value="Bo7g026660"/>
</dbReference>
<dbReference type="GO" id="GO:0016887">
    <property type="term" value="F:ATP hydrolysis activity"/>
    <property type="evidence" value="ECO:0007669"/>
    <property type="project" value="RHEA"/>
</dbReference>
<evidence type="ECO:0000256" key="2">
    <source>
        <dbReference type="SAM" id="SignalP"/>
    </source>
</evidence>
<dbReference type="PANTHER" id="PTHR45786">
    <property type="entry name" value="DNA BINDING PROTEIN-LIKE"/>
    <property type="match status" value="1"/>
</dbReference>
<comment type="cofactor">
    <cofactor evidence="1">
        <name>Mg(2+)</name>
        <dbReference type="ChEBI" id="CHEBI:18420"/>
    </cofactor>
</comment>
<protein>
    <recommendedName>
        <fullName evidence="1">ATP-dependent DNA helicase</fullName>
        <ecNumber evidence="1">5.6.2.3</ecNumber>
    </recommendedName>
</protein>
<dbReference type="Proteomes" id="UP000032141">
    <property type="component" value="Chromosome C7"/>
</dbReference>
<keyword evidence="1" id="KW-0233">DNA recombination</keyword>
<dbReference type="Pfam" id="PF14214">
    <property type="entry name" value="Helitron_like_N"/>
    <property type="match status" value="1"/>
</dbReference>
<dbReference type="InterPro" id="IPR027417">
    <property type="entry name" value="P-loop_NTPase"/>
</dbReference>
<dbReference type="GO" id="GO:0043139">
    <property type="term" value="F:5'-3' DNA helicase activity"/>
    <property type="evidence" value="ECO:0007669"/>
    <property type="project" value="UniProtKB-EC"/>
</dbReference>
<organism evidence="6 7">
    <name type="scientific">Brassica oleracea var. oleracea</name>
    <dbReference type="NCBI Taxonomy" id="109376"/>
    <lineage>
        <taxon>Eukaryota</taxon>
        <taxon>Viridiplantae</taxon>
        <taxon>Streptophyta</taxon>
        <taxon>Embryophyta</taxon>
        <taxon>Tracheophyta</taxon>
        <taxon>Spermatophyta</taxon>
        <taxon>Magnoliopsida</taxon>
        <taxon>eudicotyledons</taxon>
        <taxon>Gunneridae</taxon>
        <taxon>Pentapetalae</taxon>
        <taxon>rosids</taxon>
        <taxon>malvids</taxon>
        <taxon>Brassicales</taxon>
        <taxon>Brassicaceae</taxon>
        <taxon>Brassiceae</taxon>
        <taxon>Brassica</taxon>
    </lineage>
</organism>
<dbReference type="Gene3D" id="3.40.50.300">
    <property type="entry name" value="P-loop containing nucleotide triphosphate hydrolases"/>
    <property type="match status" value="1"/>
</dbReference>
<evidence type="ECO:0000259" key="5">
    <source>
        <dbReference type="Pfam" id="PF21530"/>
    </source>
</evidence>
<keyword evidence="1" id="KW-0234">DNA repair</keyword>
<dbReference type="EnsemblPlants" id="Bo7g026660.1">
    <property type="protein sequence ID" value="Bo7g026660.1"/>
    <property type="gene ID" value="Bo7g026660"/>
</dbReference>
<keyword evidence="1" id="KW-0227">DNA damage</keyword>
<evidence type="ECO:0000259" key="4">
    <source>
        <dbReference type="Pfam" id="PF14214"/>
    </source>
</evidence>
<keyword evidence="1" id="KW-0547">Nucleotide-binding</keyword>